<feature type="compositionally biased region" description="Polar residues" evidence="2">
    <location>
        <begin position="1049"/>
        <end position="1063"/>
    </location>
</feature>
<name>W3VLH9_MOEAP</name>
<dbReference type="GO" id="GO:0008270">
    <property type="term" value="F:zinc ion binding"/>
    <property type="evidence" value="ECO:0007669"/>
    <property type="project" value="UniProtKB-KW"/>
</dbReference>
<dbReference type="Pfam" id="PF00096">
    <property type="entry name" value="zf-C2H2"/>
    <property type="match status" value="1"/>
</dbReference>
<dbReference type="InterPro" id="IPR013087">
    <property type="entry name" value="Znf_C2H2_type"/>
</dbReference>
<organism evidence="4 5">
    <name type="scientific">Moesziomyces aphidis</name>
    <name type="common">Pseudozyma aphidis</name>
    <dbReference type="NCBI Taxonomy" id="84754"/>
    <lineage>
        <taxon>Eukaryota</taxon>
        <taxon>Fungi</taxon>
        <taxon>Dikarya</taxon>
        <taxon>Basidiomycota</taxon>
        <taxon>Ustilaginomycotina</taxon>
        <taxon>Ustilaginomycetes</taxon>
        <taxon>Ustilaginales</taxon>
        <taxon>Ustilaginaceae</taxon>
        <taxon>Moesziomyces</taxon>
    </lineage>
</organism>
<feature type="compositionally biased region" description="Low complexity" evidence="2">
    <location>
        <begin position="820"/>
        <end position="829"/>
    </location>
</feature>
<feature type="compositionally biased region" description="Polar residues" evidence="2">
    <location>
        <begin position="222"/>
        <end position="233"/>
    </location>
</feature>
<dbReference type="HOGENOM" id="CLU_244510_0_0_1"/>
<keyword evidence="1" id="KW-0862">Zinc</keyword>
<comment type="caution">
    <text evidence="4">The sequence shown here is derived from an EMBL/GenBank/DDBJ whole genome shotgun (WGS) entry which is preliminary data.</text>
</comment>
<keyword evidence="1" id="KW-0863">Zinc-finger</keyword>
<evidence type="ECO:0000259" key="3">
    <source>
        <dbReference type="PROSITE" id="PS50157"/>
    </source>
</evidence>
<proteinExistence type="predicted"/>
<dbReference type="Gene3D" id="3.30.160.60">
    <property type="entry name" value="Classic Zinc Finger"/>
    <property type="match status" value="1"/>
</dbReference>
<feature type="domain" description="C2H2-type" evidence="3">
    <location>
        <begin position="947"/>
        <end position="975"/>
    </location>
</feature>
<feature type="compositionally biased region" description="Polar residues" evidence="2">
    <location>
        <begin position="173"/>
        <end position="193"/>
    </location>
</feature>
<feature type="compositionally biased region" description="Basic and acidic residues" evidence="2">
    <location>
        <begin position="334"/>
        <end position="343"/>
    </location>
</feature>
<gene>
    <name evidence="4" type="ORF">PaG_03487</name>
</gene>
<feature type="region of interest" description="Disordered" evidence="2">
    <location>
        <begin position="1108"/>
        <end position="1189"/>
    </location>
</feature>
<keyword evidence="1" id="KW-0479">Metal-binding</keyword>
<evidence type="ECO:0000313" key="5">
    <source>
        <dbReference type="Proteomes" id="UP000019462"/>
    </source>
</evidence>
<reference evidence="4 5" key="1">
    <citation type="journal article" date="2014" name="Genome Announc.">
        <title>Genome sequence of the basidiomycetous fungus Pseudozyma aphidis DSM70725, an efficient producer of biosurfactant mannosylerythritol lipids.</title>
        <authorList>
            <person name="Lorenz S."/>
            <person name="Guenther M."/>
            <person name="Grumaz C."/>
            <person name="Rupp S."/>
            <person name="Zibek S."/>
            <person name="Sohn K."/>
        </authorList>
    </citation>
    <scope>NUCLEOTIDE SEQUENCE [LARGE SCALE GENOMIC DNA]</scope>
    <source>
        <strain evidence="5">ATCC 32657 / CBS 517.83 / DSM 70725 / JCM 10318 / NBRC 10182 / NRRL Y-7954 / St-0401</strain>
    </source>
</reference>
<keyword evidence="5" id="KW-1185">Reference proteome</keyword>
<feature type="region of interest" description="Disordered" evidence="2">
    <location>
        <begin position="544"/>
        <end position="577"/>
    </location>
</feature>
<feature type="region of interest" description="Disordered" evidence="2">
    <location>
        <begin position="1"/>
        <end position="150"/>
    </location>
</feature>
<dbReference type="EMBL" id="AWNI01000011">
    <property type="protein sequence ID" value="ETS62399.1"/>
    <property type="molecule type" value="Genomic_DNA"/>
</dbReference>
<feature type="compositionally biased region" description="Low complexity" evidence="2">
    <location>
        <begin position="1033"/>
        <end position="1047"/>
    </location>
</feature>
<accession>W3VLH9</accession>
<feature type="region of interest" description="Disordered" evidence="2">
    <location>
        <begin position="379"/>
        <end position="517"/>
    </location>
</feature>
<feature type="region of interest" description="Disordered" evidence="2">
    <location>
        <begin position="591"/>
        <end position="860"/>
    </location>
</feature>
<protein>
    <recommendedName>
        <fullName evidence="3">C2H2-type domain-containing protein</fullName>
    </recommendedName>
</protein>
<feature type="compositionally biased region" description="Polar residues" evidence="2">
    <location>
        <begin position="734"/>
        <end position="747"/>
    </location>
</feature>
<feature type="region of interest" description="Disordered" evidence="2">
    <location>
        <begin position="1033"/>
        <end position="1096"/>
    </location>
</feature>
<feature type="compositionally biased region" description="Low complexity" evidence="2">
    <location>
        <begin position="10"/>
        <end position="25"/>
    </location>
</feature>
<feature type="region of interest" description="Disordered" evidence="2">
    <location>
        <begin position="165"/>
        <end position="347"/>
    </location>
</feature>
<feature type="compositionally biased region" description="Basic residues" evidence="2">
    <location>
        <begin position="627"/>
        <end position="638"/>
    </location>
</feature>
<dbReference type="OrthoDB" id="8922241at2759"/>
<feature type="compositionally biased region" description="Low complexity" evidence="2">
    <location>
        <begin position="123"/>
        <end position="137"/>
    </location>
</feature>
<dbReference type="SMART" id="SM00355">
    <property type="entry name" value="ZnF_C2H2"/>
    <property type="match status" value="2"/>
</dbReference>
<evidence type="ECO:0000256" key="1">
    <source>
        <dbReference type="PROSITE-ProRule" id="PRU00042"/>
    </source>
</evidence>
<feature type="compositionally biased region" description="Polar residues" evidence="2">
    <location>
        <begin position="281"/>
        <end position="299"/>
    </location>
</feature>
<feature type="compositionally biased region" description="Basic and acidic residues" evidence="2">
    <location>
        <begin position="1485"/>
        <end position="1498"/>
    </location>
</feature>
<feature type="compositionally biased region" description="Low complexity" evidence="2">
    <location>
        <begin position="640"/>
        <end position="656"/>
    </location>
</feature>
<feature type="compositionally biased region" description="Acidic residues" evidence="2">
    <location>
        <begin position="1173"/>
        <end position="1188"/>
    </location>
</feature>
<feature type="domain" description="C2H2-type" evidence="3">
    <location>
        <begin position="880"/>
        <end position="916"/>
    </location>
</feature>
<evidence type="ECO:0000313" key="4">
    <source>
        <dbReference type="EMBL" id="ETS62399.1"/>
    </source>
</evidence>
<evidence type="ECO:0000256" key="2">
    <source>
        <dbReference type="SAM" id="MobiDB-lite"/>
    </source>
</evidence>
<sequence length="1498" mass="161767">MSAQKDFILFDDPAPSAARADSFRPLPSATAQLPPPSSFTKHRSPRQSPAFDDGAPPAPDALNDAAGPRRKRQRSDAFAHPPNSTTSHHALAPNQRISPPSGSLGAPMHDLSLGDSLPLYDRTASSSALPSPASTAAMSREQQERVKAQIRAELAGVDTRAFKGPLRDILQKQDYTPSHNDMQTSPLSASSDPMQAGVAPSFSLFPDYDIGGSRSRSHSTHNGRATPQENPNAADQDMPPLLSQRSSDMRTKSGNIDQGFGPMSYPPARHSQNILPDWARQSHSTQISREQHSQFSQQRPYMPPPALSQSLLAQRGGPVSMPSTEPALSANYAEPRRPLKRESSGLTVSPQEAFLDYDHVENHLSHSGLGKMPSLFASVPPGLSDAKLAPMRASAGAQTPRMPSQHNAPRARSSTDEAVYAARPVAMTRNDTARPHHYQKRPGPSVHQSPAGRSPYLNQSDGRGSASQESGSQSSLFSPVDSGDTISTDDDEDERPYYPPNMRPSMIRGGPSSLYLNYPRPYYPPNMRPSMIRGGPSSLYLNYPVKGDGRSSHSPSMLTRPLLGKERTSSSGSGAWSHVRTEPWALRQAHMNQPRFSDVSASSSDSDDDRYGRRGLQHRQGADYHPRHAAHHQPHPHHAYPPYGRAHPHSTSPHAHSANHDARNAHRPSLGQHQSSSEDMDDTDRYGRRASGRMDERPSRAHVPGALGGYGYIPGSQESGLSVPGGGIARSQDDGSISPSIRSSAQTIDHRGRYEAPAPEISAPPPLLTSRQPSGGAPIPAATANVTAIPTALPPPGALGPGSAGVPLRDERMEASGGDESSSTGTNSASGGGNESDYEDGSPDSAASKRSVARKDKGGTTTTTLAAAKALTSVATDGTTKCDYISPITGAECQTAFHRPYDLARHRETIHAREEAGFVRDGKLSLDACVVLGKEVDPKKSTAVVEWKCKECGANFSRKDAMLRHERLRHNAANIHWLMYFGKVTFEFRRVRQSYDQQLQTLAQADAEAKVQARALARARKLARARAQAEAQAKAEAQARAEAQAQAHLNGQQHVQQAESHNAPSPAPQQAAVHRQAVSPVKHGETTQARQPPAAVTDEVLPVAKHRPAEPAPTAAVARSEPVPSAVGTPPAGITSHKASTQRRSASPAVASDAGSARADDGERDGASVAAEEAGEDSSERDVDDGSDAADVHADYERLMRKDEETTRVQGDAEDHDDYDMATIEHTLIYPPDGKVSIPFPPSELTDPLVAGMVPGSRRWRFEALPTVADEGKLISKIINMLLEDKFDLQECSISLPPAPGRERFVQIHFNVLADYVQAATLELTWNGRPMELVRSAAPLRKRSTVLKIYNISGPTAETIDNISSAIGDFVSIDNIWRLDRVVYINKSQSTITVKGSTLLILATFREHPAVGWYGPQDLPGFVATRSSTHALHFIGRTNRCGCRLPERNSPLNCVGSTDHPGMQRKRTRDDAASFPHPVQKKHKKDDTGKKQVDQPEN</sequence>
<feature type="compositionally biased region" description="Basic and acidic residues" evidence="2">
    <location>
        <begin position="683"/>
        <end position="699"/>
    </location>
</feature>
<feature type="compositionally biased region" description="Low complexity" evidence="2">
    <location>
        <begin position="464"/>
        <end position="478"/>
    </location>
</feature>
<dbReference type="PROSITE" id="PS00028">
    <property type="entry name" value="ZINC_FINGER_C2H2_1"/>
    <property type="match status" value="1"/>
</dbReference>
<feature type="compositionally biased region" description="Low complexity" evidence="2">
    <location>
        <begin position="49"/>
        <end position="66"/>
    </location>
</feature>
<dbReference type="Proteomes" id="UP000019462">
    <property type="component" value="Unassembled WGS sequence"/>
</dbReference>
<feature type="region of interest" description="Disordered" evidence="2">
    <location>
        <begin position="1450"/>
        <end position="1498"/>
    </location>
</feature>
<dbReference type="PROSITE" id="PS50157">
    <property type="entry name" value="ZINC_FINGER_C2H2_2"/>
    <property type="match status" value="2"/>
</dbReference>